<name>A0A915YCU1_9BACT</name>
<reference evidence="1" key="1">
    <citation type="submission" date="2022-09" db="EMBL/GenBank/DDBJ databases">
        <title>Aureispira anguillicida sp. nov., isolated from Leptocephalus of Japanese eel Anguilla japonica.</title>
        <authorList>
            <person name="Yuasa K."/>
            <person name="Mekata T."/>
            <person name="Ikunari K."/>
        </authorList>
    </citation>
    <scope>NUCLEOTIDE SEQUENCE</scope>
    <source>
        <strain evidence="1">EL160426</strain>
    </source>
</reference>
<dbReference type="RefSeq" id="WP_264791986.1">
    <property type="nucleotide sequence ID" value="NZ_AP026867.1"/>
</dbReference>
<dbReference type="KEGG" id="aup:AsAng_0014230"/>
<protein>
    <submittedName>
        <fullName evidence="1">Uncharacterized protein</fullName>
    </submittedName>
</protein>
<dbReference type="EMBL" id="AP026867">
    <property type="protein sequence ID" value="BDS10714.1"/>
    <property type="molecule type" value="Genomic_DNA"/>
</dbReference>
<proteinExistence type="predicted"/>
<evidence type="ECO:0000313" key="1">
    <source>
        <dbReference type="EMBL" id="BDS10714.1"/>
    </source>
</evidence>
<sequence>MMYSTSQLSVLRLIASDCPQEGGTAVHQARGMLSQVEDVNFLDFDCSSSIHSKPMEQKEEV</sequence>
<dbReference type="Proteomes" id="UP001060919">
    <property type="component" value="Chromosome"/>
</dbReference>
<gene>
    <name evidence="1" type="ORF">AsAng_0014230</name>
</gene>
<organism evidence="1 2">
    <name type="scientific">Aureispira anguillae</name>
    <dbReference type="NCBI Taxonomy" id="2864201"/>
    <lineage>
        <taxon>Bacteria</taxon>
        <taxon>Pseudomonadati</taxon>
        <taxon>Bacteroidota</taxon>
        <taxon>Saprospiria</taxon>
        <taxon>Saprospirales</taxon>
        <taxon>Saprospiraceae</taxon>
        <taxon>Aureispira</taxon>
    </lineage>
</organism>
<accession>A0A915YCU1</accession>
<keyword evidence="2" id="KW-1185">Reference proteome</keyword>
<evidence type="ECO:0000313" key="2">
    <source>
        <dbReference type="Proteomes" id="UP001060919"/>
    </source>
</evidence>
<dbReference type="AlphaFoldDB" id="A0A915YCU1"/>